<dbReference type="InterPro" id="IPR036565">
    <property type="entry name" value="Mur-like_cat_sf"/>
</dbReference>
<dbReference type="GO" id="GO:0009252">
    <property type="term" value="P:peptidoglycan biosynthetic process"/>
    <property type="evidence" value="ECO:0007669"/>
    <property type="project" value="UniProtKB-KW"/>
</dbReference>
<dbReference type="InterPro" id="IPR000713">
    <property type="entry name" value="Mur_ligase_N"/>
</dbReference>
<evidence type="ECO:0000256" key="8">
    <source>
        <dbReference type="ARBA" id="ARBA00023306"/>
    </source>
</evidence>
<dbReference type="InterPro" id="IPR005863">
    <property type="entry name" value="UDP-N-AcMur_synth"/>
</dbReference>
<dbReference type="InterPro" id="IPR004101">
    <property type="entry name" value="Mur_ligase_C"/>
</dbReference>
<dbReference type="InterPro" id="IPR013221">
    <property type="entry name" value="Mur_ligase_cen"/>
</dbReference>
<dbReference type="Pfam" id="PF01225">
    <property type="entry name" value="Mur_ligase"/>
    <property type="match status" value="1"/>
</dbReference>
<keyword evidence="1" id="KW-0963">Cytoplasm</keyword>
<keyword evidence="5" id="KW-0067">ATP-binding</keyword>
<dbReference type="Gene3D" id="3.90.190.20">
    <property type="entry name" value="Mur ligase, C-terminal domain"/>
    <property type="match status" value="1"/>
</dbReference>
<evidence type="ECO:0000259" key="11">
    <source>
        <dbReference type="Pfam" id="PF01225"/>
    </source>
</evidence>
<accession>X1ACN8</accession>
<dbReference type="PANTHER" id="PTHR43024">
    <property type="entry name" value="UDP-N-ACETYLMURAMOYL-TRIPEPTIDE--D-ALANYL-D-ALANINE LIGASE"/>
    <property type="match status" value="1"/>
</dbReference>
<keyword evidence="7" id="KW-0573">Peptidoglycan synthesis</keyword>
<dbReference type="Pfam" id="PF08245">
    <property type="entry name" value="Mur_ligase_M"/>
    <property type="match status" value="1"/>
</dbReference>
<dbReference type="InterPro" id="IPR036615">
    <property type="entry name" value="Mur_ligase_C_dom_sf"/>
</dbReference>
<evidence type="ECO:0000256" key="3">
    <source>
        <dbReference type="ARBA" id="ARBA00022618"/>
    </source>
</evidence>
<name>X1ACN8_9ZZZZ</name>
<sequence length="468" mass="52506">MELSLKELTKVIKGKIISGNPKSIIKSISIDSRTLNKGDFFIPLLGEKCDGHQFINEALSKRAIGFLTSMDENRLNFKREIYLNKIIILVENTQEALEEMAKYVRKISRYEVVAITGSIGKTVTKEIITSVLKQKFKVECSPENYNTEIGVPLTILSYNDDIQILILELAMRGLNQITRLAKICKPKIGVMTLINNTHIELLGSVENIVKAKSELIKAIPKDGVTILCRDDKWYTLFSSISNSEVVNYGLSNDSQVSAKDITLDEMAKPRFKLCFKDREVDISLPITGDQYVLNSLAAAAVGISYEMDLNQIKKGLESVKPFKMRMQIEEGKRNILLINDSYNANPTSMKAAIKVLSYLKQKRKRRSVAILGDMLELGKFSGISHINIGKFIVRQNVDLLLTRGENAKIISQTALSNGMSKDQVHQFSSNDEIKENILNLIKPKDIVLVKASRAMAFDDIADFLTVHN</sequence>
<evidence type="ECO:0000313" key="14">
    <source>
        <dbReference type="EMBL" id="GAG70423.1"/>
    </source>
</evidence>
<keyword evidence="4" id="KW-0547">Nucleotide-binding</keyword>
<dbReference type="AlphaFoldDB" id="X1ACN8"/>
<dbReference type="GO" id="GO:0047480">
    <property type="term" value="F:UDP-N-acetylmuramoyl-tripeptide-D-alanyl-D-alanine ligase activity"/>
    <property type="evidence" value="ECO:0007669"/>
    <property type="project" value="InterPro"/>
</dbReference>
<comment type="caution">
    <text evidence="14">The sequence shown here is derived from an EMBL/GenBank/DDBJ whole genome shotgun (WGS) entry which is preliminary data.</text>
</comment>
<dbReference type="Gene3D" id="3.40.1190.10">
    <property type="entry name" value="Mur-like, catalytic domain"/>
    <property type="match status" value="1"/>
</dbReference>
<gene>
    <name evidence="14" type="ORF">S01H4_01669</name>
</gene>
<feature type="domain" description="Mur ligase central" evidence="13">
    <location>
        <begin position="115"/>
        <end position="301"/>
    </location>
</feature>
<dbReference type="HAMAP" id="MF_02019">
    <property type="entry name" value="MurF"/>
    <property type="match status" value="1"/>
</dbReference>
<protein>
    <recommendedName>
        <fullName evidence="10">UDP-MurNAc-pentapeptide synthetase</fullName>
    </recommendedName>
</protein>
<evidence type="ECO:0000256" key="4">
    <source>
        <dbReference type="ARBA" id="ARBA00022741"/>
    </source>
</evidence>
<keyword evidence="8" id="KW-0131">Cell cycle</keyword>
<keyword evidence="6" id="KW-0133">Cell shape</keyword>
<feature type="domain" description="Mur ligase C-terminal" evidence="12">
    <location>
        <begin position="324"/>
        <end position="453"/>
    </location>
</feature>
<dbReference type="GO" id="GO:0071555">
    <property type="term" value="P:cell wall organization"/>
    <property type="evidence" value="ECO:0007669"/>
    <property type="project" value="UniProtKB-KW"/>
</dbReference>
<evidence type="ECO:0000256" key="10">
    <source>
        <dbReference type="ARBA" id="ARBA00031461"/>
    </source>
</evidence>
<evidence type="ECO:0000256" key="2">
    <source>
        <dbReference type="ARBA" id="ARBA00022598"/>
    </source>
</evidence>
<dbReference type="InterPro" id="IPR035911">
    <property type="entry name" value="MurE/MurF_N"/>
</dbReference>
<dbReference type="SUPFAM" id="SSF53244">
    <property type="entry name" value="MurD-like peptide ligases, peptide-binding domain"/>
    <property type="match status" value="1"/>
</dbReference>
<organism evidence="14">
    <name type="scientific">marine sediment metagenome</name>
    <dbReference type="NCBI Taxonomy" id="412755"/>
    <lineage>
        <taxon>unclassified sequences</taxon>
        <taxon>metagenomes</taxon>
        <taxon>ecological metagenomes</taxon>
    </lineage>
</organism>
<dbReference type="GO" id="GO:0005524">
    <property type="term" value="F:ATP binding"/>
    <property type="evidence" value="ECO:0007669"/>
    <property type="project" value="UniProtKB-KW"/>
</dbReference>
<dbReference type="EMBL" id="BART01000316">
    <property type="protein sequence ID" value="GAG70423.1"/>
    <property type="molecule type" value="Genomic_DNA"/>
</dbReference>
<keyword evidence="3" id="KW-0132">Cell division</keyword>
<dbReference type="Gene3D" id="3.40.1390.10">
    <property type="entry name" value="MurE/MurF, N-terminal domain"/>
    <property type="match status" value="1"/>
</dbReference>
<evidence type="ECO:0000256" key="1">
    <source>
        <dbReference type="ARBA" id="ARBA00022490"/>
    </source>
</evidence>
<dbReference type="GO" id="GO:0051301">
    <property type="term" value="P:cell division"/>
    <property type="evidence" value="ECO:0007669"/>
    <property type="project" value="UniProtKB-KW"/>
</dbReference>
<dbReference type="SUPFAM" id="SSF53623">
    <property type="entry name" value="MurD-like peptide ligases, catalytic domain"/>
    <property type="match status" value="1"/>
</dbReference>
<dbReference type="PANTHER" id="PTHR43024:SF1">
    <property type="entry name" value="UDP-N-ACETYLMURAMOYL-TRIPEPTIDE--D-ALANYL-D-ALANINE LIGASE"/>
    <property type="match status" value="1"/>
</dbReference>
<keyword evidence="2" id="KW-0436">Ligase</keyword>
<dbReference type="Pfam" id="PF02875">
    <property type="entry name" value="Mur_ligase_C"/>
    <property type="match status" value="1"/>
</dbReference>
<reference evidence="14" key="1">
    <citation type="journal article" date="2014" name="Front. Microbiol.">
        <title>High frequency of phylogenetically diverse reductive dehalogenase-homologous genes in deep subseafloor sedimentary metagenomes.</title>
        <authorList>
            <person name="Kawai M."/>
            <person name="Futagami T."/>
            <person name="Toyoda A."/>
            <person name="Takaki Y."/>
            <person name="Nishi S."/>
            <person name="Hori S."/>
            <person name="Arai W."/>
            <person name="Tsubouchi T."/>
            <person name="Morono Y."/>
            <person name="Uchiyama I."/>
            <person name="Ito T."/>
            <person name="Fujiyama A."/>
            <person name="Inagaki F."/>
            <person name="Takami H."/>
        </authorList>
    </citation>
    <scope>NUCLEOTIDE SEQUENCE</scope>
    <source>
        <strain evidence="14">Expedition CK06-06</strain>
    </source>
</reference>
<evidence type="ECO:0000259" key="12">
    <source>
        <dbReference type="Pfam" id="PF02875"/>
    </source>
</evidence>
<dbReference type="NCBIfam" id="TIGR01143">
    <property type="entry name" value="murF"/>
    <property type="match status" value="1"/>
</dbReference>
<evidence type="ECO:0000259" key="13">
    <source>
        <dbReference type="Pfam" id="PF08245"/>
    </source>
</evidence>
<dbReference type="GO" id="GO:0008360">
    <property type="term" value="P:regulation of cell shape"/>
    <property type="evidence" value="ECO:0007669"/>
    <property type="project" value="UniProtKB-KW"/>
</dbReference>
<keyword evidence="9" id="KW-0961">Cell wall biogenesis/degradation</keyword>
<evidence type="ECO:0000256" key="9">
    <source>
        <dbReference type="ARBA" id="ARBA00023316"/>
    </source>
</evidence>
<proteinExistence type="inferred from homology"/>
<dbReference type="InterPro" id="IPR051046">
    <property type="entry name" value="MurCDEF_CellWall_CoF430Synth"/>
</dbReference>
<evidence type="ECO:0000256" key="7">
    <source>
        <dbReference type="ARBA" id="ARBA00022984"/>
    </source>
</evidence>
<evidence type="ECO:0000256" key="5">
    <source>
        <dbReference type="ARBA" id="ARBA00022840"/>
    </source>
</evidence>
<evidence type="ECO:0000256" key="6">
    <source>
        <dbReference type="ARBA" id="ARBA00022960"/>
    </source>
</evidence>
<feature type="domain" description="Mur ligase N-terminal catalytic" evidence="11">
    <location>
        <begin position="25"/>
        <end position="103"/>
    </location>
</feature>
<dbReference type="SUPFAM" id="SSF63418">
    <property type="entry name" value="MurE/MurF N-terminal domain"/>
    <property type="match status" value="1"/>
</dbReference>